<dbReference type="SMART" id="SM00347">
    <property type="entry name" value="HTH_MARR"/>
    <property type="match status" value="1"/>
</dbReference>
<evidence type="ECO:0000256" key="1">
    <source>
        <dbReference type="ARBA" id="ARBA00023015"/>
    </source>
</evidence>
<name>A0A926D2P5_9FIRM</name>
<evidence type="ECO:0000313" key="5">
    <source>
        <dbReference type="EMBL" id="MBC8530379.1"/>
    </source>
</evidence>
<dbReference type="EMBL" id="JACRSR010000001">
    <property type="protein sequence ID" value="MBC8530379.1"/>
    <property type="molecule type" value="Genomic_DNA"/>
</dbReference>
<dbReference type="Gene3D" id="1.10.10.10">
    <property type="entry name" value="Winged helix-like DNA-binding domain superfamily/Winged helix DNA-binding domain"/>
    <property type="match status" value="1"/>
</dbReference>
<keyword evidence="2" id="KW-0238">DNA-binding</keyword>
<dbReference type="InterPro" id="IPR036390">
    <property type="entry name" value="WH_DNA-bd_sf"/>
</dbReference>
<dbReference type="Proteomes" id="UP000623172">
    <property type="component" value="Unassembled WGS sequence"/>
</dbReference>
<dbReference type="InterPro" id="IPR000835">
    <property type="entry name" value="HTH_MarR-typ"/>
</dbReference>
<dbReference type="PRINTS" id="PR00598">
    <property type="entry name" value="HTHMARR"/>
</dbReference>
<dbReference type="PANTHER" id="PTHR42756:SF1">
    <property type="entry name" value="TRANSCRIPTIONAL REPRESSOR OF EMRAB OPERON"/>
    <property type="match status" value="1"/>
</dbReference>
<dbReference type="SUPFAM" id="SSF46785">
    <property type="entry name" value="Winged helix' DNA-binding domain"/>
    <property type="match status" value="1"/>
</dbReference>
<keyword evidence="3" id="KW-0804">Transcription</keyword>
<dbReference type="RefSeq" id="WP_249314275.1">
    <property type="nucleotide sequence ID" value="NZ_JACRSR010000001.1"/>
</dbReference>
<proteinExistence type="predicted"/>
<dbReference type="AlphaFoldDB" id="A0A926D2P5"/>
<organism evidence="5 6">
    <name type="scientific">Gehongia tenuis</name>
    <dbReference type="NCBI Taxonomy" id="2763655"/>
    <lineage>
        <taxon>Bacteria</taxon>
        <taxon>Bacillati</taxon>
        <taxon>Bacillota</taxon>
        <taxon>Clostridia</taxon>
        <taxon>Christensenellales</taxon>
        <taxon>Christensenellaceae</taxon>
        <taxon>Gehongia</taxon>
    </lineage>
</organism>
<dbReference type="PANTHER" id="PTHR42756">
    <property type="entry name" value="TRANSCRIPTIONAL REGULATOR, MARR"/>
    <property type="match status" value="1"/>
</dbReference>
<comment type="caution">
    <text evidence="5">The sequence shown here is derived from an EMBL/GenBank/DDBJ whole genome shotgun (WGS) entry which is preliminary data.</text>
</comment>
<gene>
    <name evidence="5" type="ORF">H8696_00780</name>
</gene>
<evidence type="ECO:0000256" key="2">
    <source>
        <dbReference type="ARBA" id="ARBA00023125"/>
    </source>
</evidence>
<accession>A0A926D2P5</accession>
<protein>
    <submittedName>
        <fullName evidence="5">Winged helix-turn-helix transcriptional regulator</fullName>
    </submittedName>
</protein>
<sequence>MKKKECQLNELLVETFSVILQLEEKTIQQKDFKDLSIREIHALSAIAEGNGRSMSRMAASLGVAMSTVTATVDRICRKGYARRIQQEPDRRKVQLVLTNRGDRVVRLHRLFHRQMVRAAIKDLDPFEQGVLIGSMGRLNHFFKDECRNLGIQLSTEAKL</sequence>
<dbReference type="PROSITE" id="PS50995">
    <property type="entry name" value="HTH_MARR_2"/>
    <property type="match status" value="1"/>
</dbReference>
<evidence type="ECO:0000259" key="4">
    <source>
        <dbReference type="PROSITE" id="PS50995"/>
    </source>
</evidence>
<dbReference type="GO" id="GO:0003677">
    <property type="term" value="F:DNA binding"/>
    <property type="evidence" value="ECO:0007669"/>
    <property type="project" value="UniProtKB-KW"/>
</dbReference>
<evidence type="ECO:0000256" key="3">
    <source>
        <dbReference type="ARBA" id="ARBA00023163"/>
    </source>
</evidence>
<dbReference type="Pfam" id="PF12802">
    <property type="entry name" value="MarR_2"/>
    <property type="match status" value="1"/>
</dbReference>
<keyword evidence="1" id="KW-0805">Transcription regulation</keyword>
<keyword evidence="6" id="KW-1185">Reference proteome</keyword>
<evidence type="ECO:0000313" key="6">
    <source>
        <dbReference type="Proteomes" id="UP000623172"/>
    </source>
</evidence>
<feature type="domain" description="HTH marR-type" evidence="4">
    <location>
        <begin position="8"/>
        <end position="140"/>
    </location>
</feature>
<reference evidence="5" key="1">
    <citation type="submission" date="2020-08" db="EMBL/GenBank/DDBJ databases">
        <title>Genome public.</title>
        <authorList>
            <person name="Liu C."/>
            <person name="Sun Q."/>
        </authorList>
    </citation>
    <scope>NUCLEOTIDE SEQUENCE</scope>
    <source>
        <strain evidence="5">NSJ-53</strain>
    </source>
</reference>
<dbReference type="InterPro" id="IPR036388">
    <property type="entry name" value="WH-like_DNA-bd_sf"/>
</dbReference>
<dbReference type="GO" id="GO:0003700">
    <property type="term" value="F:DNA-binding transcription factor activity"/>
    <property type="evidence" value="ECO:0007669"/>
    <property type="project" value="InterPro"/>
</dbReference>